<organism evidence="2 3">
    <name type="scientific">Austropuccinia psidii MF-1</name>
    <dbReference type="NCBI Taxonomy" id="1389203"/>
    <lineage>
        <taxon>Eukaryota</taxon>
        <taxon>Fungi</taxon>
        <taxon>Dikarya</taxon>
        <taxon>Basidiomycota</taxon>
        <taxon>Pucciniomycotina</taxon>
        <taxon>Pucciniomycetes</taxon>
        <taxon>Pucciniales</taxon>
        <taxon>Sphaerophragmiaceae</taxon>
        <taxon>Austropuccinia</taxon>
    </lineage>
</organism>
<sequence>MNFKKLIKQDEVQPSRFFAVKVEFFSSLVESIPKILWQDPHYRSILQDLGRGRSVQDYSLGTSSQLLLFKDWAVVPNDPMIQLRILQKHHDFPPAGHTFQEKTLKPVKKDFHLSGMTQFIKDYISSCQQCSRKKILITRSLDSSNLLNSK</sequence>
<accession>A0A9Q3ENS7</accession>
<comment type="caution">
    <text evidence="2">The sequence shown here is derived from an EMBL/GenBank/DDBJ whole genome shotgun (WGS) entry which is preliminary data.</text>
</comment>
<reference evidence="2" key="1">
    <citation type="submission" date="2021-03" db="EMBL/GenBank/DDBJ databases">
        <title>Draft genome sequence of rust myrtle Austropuccinia psidii MF-1, a brazilian biotype.</title>
        <authorList>
            <person name="Quecine M.C."/>
            <person name="Pachon D.M.R."/>
            <person name="Bonatelli M.L."/>
            <person name="Correr F.H."/>
            <person name="Franceschini L.M."/>
            <person name="Leite T.F."/>
            <person name="Margarido G.R.A."/>
            <person name="Almeida C.A."/>
            <person name="Ferrarezi J.A."/>
            <person name="Labate C.A."/>
        </authorList>
    </citation>
    <scope>NUCLEOTIDE SEQUENCE</scope>
    <source>
        <strain evidence="2">MF-1</strain>
    </source>
</reference>
<dbReference type="AlphaFoldDB" id="A0A9Q3ENS7"/>
<protein>
    <recommendedName>
        <fullName evidence="1">Integrase zinc-binding domain-containing protein</fullName>
    </recommendedName>
</protein>
<evidence type="ECO:0000313" key="3">
    <source>
        <dbReference type="Proteomes" id="UP000765509"/>
    </source>
</evidence>
<evidence type="ECO:0000313" key="2">
    <source>
        <dbReference type="EMBL" id="MBW0522440.1"/>
    </source>
</evidence>
<gene>
    <name evidence="2" type="ORF">O181_062155</name>
</gene>
<evidence type="ECO:0000259" key="1">
    <source>
        <dbReference type="Pfam" id="PF17921"/>
    </source>
</evidence>
<dbReference type="OrthoDB" id="3095879at2759"/>
<keyword evidence="3" id="KW-1185">Reference proteome</keyword>
<name>A0A9Q3ENS7_9BASI</name>
<dbReference type="EMBL" id="AVOT02029548">
    <property type="protein sequence ID" value="MBW0522440.1"/>
    <property type="molecule type" value="Genomic_DNA"/>
</dbReference>
<proteinExistence type="predicted"/>
<dbReference type="InterPro" id="IPR041588">
    <property type="entry name" value="Integrase_H2C2"/>
</dbReference>
<dbReference type="Gene3D" id="1.10.340.70">
    <property type="match status" value="1"/>
</dbReference>
<feature type="domain" description="Integrase zinc-binding" evidence="1">
    <location>
        <begin position="81"/>
        <end position="134"/>
    </location>
</feature>
<dbReference type="Pfam" id="PF17921">
    <property type="entry name" value="Integrase_H2C2"/>
    <property type="match status" value="1"/>
</dbReference>
<dbReference type="Proteomes" id="UP000765509">
    <property type="component" value="Unassembled WGS sequence"/>
</dbReference>